<keyword evidence="3" id="KW-0378">Hydrolase</keyword>
<evidence type="ECO:0000256" key="5">
    <source>
        <dbReference type="ARBA" id="ARBA00022984"/>
    </source>
</evidence>
<dbReference type="GO" id="GO:0006508">
    <property type="term" value="P:proteolysis"/>
    <property type="evidence" value="ECO:0007669"/>
    <property type="project" value="InterPro"/>
</dbReference>
<dbReference type="Gene3D" id="3.40.710.10">
    <property type="entry name" value="DD-peptidase/beta-lactamase superfamily"/>
    <property type="match status" value="1"/>
</dbReference>
<dbReference type="InterPro" id="IPR012338">
    <property type="entry name" value="Beta-lactam/transpept-like"/>
</dbReference>
<gene>
    <name evidence="13" type="ORF">RUMTOR_01597</name>
</gene>
<feature type="compositionally biased region" description="Basic and acidic residues" evidence="10">
    <location>
        <begin position="499"/>
        <end position="519"/>
    </location>
</feature>
<keyword evidence="4" id="KW-0133">Cell shape</keyword>
<feature type="compositionally biased region" description="Polar residues" evidence="10">
    <location>
        <begin position="474"/>
        <end position="488"/>
    </location>
</feature>
<dbReference type="InterPro" id="IPR018044">
    <property type="entry name" value="Peptidase_S11"/>
</dbReference>
<sequence>MWRVIMREYRNRICSAVLAAVCVIGTALIPSRAVHAEDVVDPIAVQKQAAYDAVPETNGLENWPQGPHVYANSAIVMEMNSGAILYGKKINDKHYPASITKLLTALVALENADPDDEVYFSEDSVSFLEYGDASIGMRPGEILSMNDALYGMLLASANEVSYAIAESVGKKMGGGFETFIQKMNERCEELGCTGSHWTNANGLHDENHYTTAHDMALIGSAVYQFDKFREVTQTLNYTIPPTNLVNESRTFQQNHKMLWVGAHYSYDYCTGGKTGYTDQAKTTLVTMADNADMQLVAVVLEDQGDVYVDTRAMFDYVYANFSKVFLNEHDKPDGVRKFKTEDAYVVLPKGIDVSSLEHEITITDRQNAAGKLTYLYKGQNVGTVEVKLTADYIKEETGYNIEPEMKSVGKKSTDKEEKTEMPIYVKLLIAVVLLVIILLAVLFSLLKYRQVKRRRARQLARKRKKALERRRSNTEQTGENAFRRQSSAGRRKNTQIRNRQVDDRRSGSYRRRDREGRYR</sequence>
<feature type="domain" description="Peptidase S11 D-alanyl-D-alanine carboxypeptidase A N-terminal" evidence="12">
    <location>
        <begin position="65"/>
        <end position="303"/>
    </location>
</feature>
<dbReference type="AlphaFoldDB" id="A5KMX4"/>
<evidence type="ECO:0000256" key="8">
    <source>
        <dbReference type="PIRSR" id="PIRSR618044-2"/>
    </source>
</evidence>
<organism evidence="13 14">
    <name type="scientific">[Ruminococcus] torques ATCC 27756</name>
    <dbReference type="NCBI Taxonomy" id="411460"/>
    <lineage>
        <taxon>Bacteria</taxon>
        <taxon>Bacillati</taxon>
        <taxon>Bacillota</taxon>
        <taxon>Clostridia</taxon>
        <taxon>Lachnospirales</taxon>
        <taxon>Lachnospiraceae</taxon>
        <taxon>Mediterraneibacter</taxon>
    </lineage>
</organism>
<dbReference type="PANTHER" id="PTHR21581">
    <property type="entry name" value="D-ALANYL-D-ALANINE CARBOXYPEPTIDASE"/>
    <property type="match status" value="1"/>
</dbReference>
<keyword evidence="5" id="KW-0573">Peptidoglycan synthesis</keyword>
<feature type="compositionally biased region" description="Basic residues" evidence="10">
    <location>
        <begin position="459"/>
        <end position="468"/>
    </location>
</feature>
<keyword evidence="11" id="KW-1133">Transmembrane helix</keyword>
<evidence type="ECO:0000256" key="3">
    <source>
        <dbReference type="ARBA" id="ARBA00022801"/>
    </source>
</evidence>
<evidence type="ECO:0000313" key="13">
    <source>
        <dbReference type="EMBL" id="EDK24140.1"/>
    </source>
</evidence>
<dbReference type="SUPFAM" id="SSF56601">
    <property type="entry name" value="beta-lactamase/transpeptidase-like"/>
    <property type="match status" value="1"/>
</dbReference>
<evidence type="ECO:0000256" key="2">
    <source>
        <dbReference type="ARBA" id="ARBA00022729"/>
    </source>
</evidence>
<evidence type="ECO:0000256" key="7">
    <source>
        <dbReference type="PIRSR" id="PIRSR618044-1"/>
    </source>
</evidence>
<dbReference type="GO" id="GO:0008360">
    <property type="term" value="P:regulation of cell shape"/>
    <property type="evidence" value="ECO:0007669"/>
    <property type="project" value="UniProtKB-KW"/>
</dbReference>
<evidence type="ECO:0000256" key="6">
    <source>
        <dbReference type="ARBA" id="ARBA00023316"/>
    </source>
</evidence>
<feature type="region of interest" description="Disordered" evidence="10">
    <location>
        <begin position="459"/>
        <end position="519"/>
    </location>
</feature>
<dbReference type="Pfam" id="PF00768">
    <property type="entry name" value="Peptidase_S11"/>
    <property type="match status" value="1"/>
</dbReference>
<proteinExistence type="inferred from homology"/>
<dbReference type="HOGENOM" id="CLU_027070_7_1_9"/>
<accession>A5KMX4</accession>
<dbReference type="GO" id="GO:0009002">
    <property type="term" value="F:serine-type D-Ala-D-Ala carboxypeptidase activity"/>
    <property type="evidence" value="ECO:0007669"/>
    <property type="project" value="InterPro"/>
</dbReference>
<keyword evidence="2" id="KW-0732">Signal</keyword>
<dbReference type="PANTHER" id="PTHR21581:SF6">
    <property type="entry name" value="TRAFFICKING PROTEIN PARTICLE COMPLEX SUBUNIT 12"/>
    <property type="match status" value="1"/>
</dbReference>
<reference evidence="13 14" key="1">
    <citation type="submission" date="2007-03" db="EMBL/GenBank/DDBJ databases">
        <authorList>
            <person name="Fulton L."/>
            <person name="Clifton S."/>
            <person name="Fulton B."/>
            <person name="Xu J."/>
            <person name="Minx P."/>
            <person name="Pepin K.H."/>
            <person name="Johnson M."/>
            <person name="Thiruvilangam P."/>
            <person name="Bhonagiri V."/>
            <person name="Nash W.E."/>
            <person name="Mardis E.R."/>
            <person name="Wilson R.K."/>
        </authorList>
    </citation>
    <scope>NUCLEOTIDE SEQUENCE [LARGE SCALE GENOMIC DNA]</scope>
    <source>
        <strain evidence="13 14">ATCC 27756</strain>
    </source>
</reference>
<dbReference type="Proteomes" id="UP000003577">
    <property type="component" value="Unassembled WGS sequence"/>
</dbReference>
<evidence type="ECO:0000259" key="12">
    <source>
        <dbReference type="Pfam" id="PF00768"/>
    </source>
</evidence>
<feature type="active site" description="Proton acceptor" evidence="7">
    <location>
        <position position="101"/>
    </location>
</feature>
<evidence type="ECO:0000256" key="10">
    <source>
        <dbReference type="SAM" id="MobiDB-lite"/>
    </source>
</evidence>
<keyword evidence="13" id="KW-0121">Carboxypeptidase</keyword>
<dbReference type="PaxDb" id="411460-RUMTOR_01597"/>
<feature type="active site" description="Acyl-ester intermediate" evidence="7">
    <location>
        <position position="98"/>
    </location>
</feature>
<reference evidence="13 14" key="2">
    <citation type="submission" date="2007-04" db="EMBL/GenBank/DDBJ databases">
        <title>Draft genome sequence of Ruminococcus torques (ATCC 27756).</title>
        <authorList>
            <person name="Sudarsanam P."/>
            <person name="Ley R."/>
            <person name="Guruge J."/>
            <person name="Turnbaugh P.J."/>
            <person name="Mahowald M."/>
            <person name="Liep D."/>
            <person name="Gordon J."/>
        </authorList>
    </citation>
    <scope>NUCLEOTIDE SEQUENCE [LARGE SCALE GENOMIC DNA]</scope>
    <source>
        <strain evidence="13 14">ATCC 27756</strain>
    </source>
</reference>
<feature type="binding site" evidence="8">
    <location>
        <position position="273"/>
    </location>
    <ligand>
        <name>substrate</name>
    </ligand>
</feature>
<comment type="similarity">
    <text evidence="1 9">Belongs to the peptidase S11 family.</text>
</comment>
<evidence type="ECO:0000256" key="9">
    <source>
        <dbReference type="RuleBase" id="RU004016"/>
    </source>
</evidence>
<evidence type="ECO:0000256" key="4">
    <source>
        <dbReference type="ARBA" id="ARBA00022960"/>
    </source>
</evidence>
<keyword evidence="6" id="KW-0961">Cell wall biogenesis/degradation</keyword>
<comment type="caution">
    <text evidence="13">The sequence shown here is derived from an EMBL/GenBank/DDBJ whole genome shotgun (WGS) entry which is preliminary data.</text>
</comment>
<keyword evidence="11" id="KW-0472">Membrane</keyword>
<feature type="transmembrane region" description="Helical" evidence="11">
    <location>
        <begin position="423"/>
        <end position="446"/>
    </location>
</feature>
<evidence type="ECO:0000256" key="11">
    <source>
        <dbReference type="SAM" id="Phobius"/>
    </source>
</evidence>
<dbReference type="EMBL" id="AAVP02000007">
    <property type="protein sequence ID" value="EDK24140.1"/>
    <property type="molecule type" value="Genomic_DNA"/>
</dbReference>
<evidence type="ECO:0000313" key="14">
    <source>
        <dbReference type="Proteomes" id="UP000003577"/>
    </source>
</evidence>
<dbReference type="GO" id="GO:0071555">
    <property type="term" value="P:cell wall organization"/>
    <property type="evidence" value="ECO:0007669"/>
    <property type="project" value="UniProtKB-KW"/>
</dbReference>
<keyword evidence="13" id="KW-0645">Protease</keyword>
<dbReference type="GO" id="GO:0009252">
    <property type="term" value="P:peptidoglycan biosynthetic process"/>
    <property type="evidence" value="ECO:0007669"/>
    <property type="project" value="UniProtKB-KW"/>
</dbReference>
<evidence type="ECO:0000256" key="1">
    <source>
        <dbReference type="ARBA" id="ARBA00007164"/>
    </source>
</evidence>
<feature type="active site" evidence="7">
    <location>
        <position position="156"/>
    </location>
</feature>
<keyword evidence="11" id="KW-0812">Transmembrane</keyword>
<name>A5KMX4_9FIRM</name>
<dbReference type="PRINTS" id="PR00725">
    <property type="entry name" value="DADACBPTASE1"/>
</dbReference>
<protein>
    <submittedName>
        <fullName evidence="13">Serine-type D-Ala-D-Ala carboxypeptidase</fullName>
    </submittedName>
</protein>
<dbReference type="InterPro" id="IPR001967">
    <property type="entry name" value="Peptidase_S11_N"/>
</dbReference>